<dbReference type="EMBL" id="UYJE01000932">
    <property type="protein sequence ID" value="VDH97697.1"/>
    <property type="molecule type" value="Genomic_DNA"/>
</dbReference>
<dbReference type="PANTHER" id="PTHR37984">
    <property type="entry name" value="PROTEIN CBG26694"/>
    <property type="match status" value="1"/>
</dbReference>
<accession>A0A8B6BZ25</accession>
<dbReference type="Proteomes" id="UP000596742">
    <property type="component" value="Unassembled WGS sequence"/>
</dbReference>
<feature type="domain" description="Integrase zinc-binding" evidence="1">
    <location>
        <begin position="62"/>
        <end position="115"/>
    </location>
</feature>
<proteinExistence type="predicted"/>
<gene>
    <name evidence="2" type="ORF">MGAL_10B054802</name>
</gene>
<dbReference type="AlphaFoldDB" id="A0A8B6BZ25"/>
<evidence type="ECO:0000313" key="2">
    <source>
        <dbReference type="EMBL" id="VDH97697.1"/>
    </source>
</evidence>
<protein>
    <recommendedName>
        <fullName evidence="1">Integrase zinc-binding domain-containing protein</fullName>
    </recommendedName>
</protein>
<dbReference type="InterPro" id="IPR050951">
    <property type="entry name" value="Retrovirus_Pol_polyprotein"/>
</dbReference>
<dbReference type="FunFam" id="1.10.340.70:FF:000001">
    <property type="entry name" value="Retrovirus-related Pol polyprotein from transposon gypsy-like Protein"/>
    <property type="match status" value="1"/>
</dbReference>
<comment type="caution">
    <text evidence="2">The sequence shown here is derived from an EMBL/GenBank/DDBJ whole genome shotgun (WGS) entry which is preliminary data.</text>
</comment>
<dbReference type="PANTHER" id="PTHR37984:SF5">
    <property type="entry name" value="PROTEIN NYNRIN-LIKE"/>
    <property type="match status" value="1"/>
</dbReference>
<name>A0A8B6BZ25_MYTGA</name>
<keyword evidence="3" id="KW-1185">Reference proteome</keyword>
<dbReference type="OrthoDB" id="6264872at2759"/>
<dbReference type="InterPro" id="IPR041588">
    <property type="entry name" value="Integrase_H2C2"/>
</dbReference>
<dbReference type="Pfam" id="PF17921">
    <property type="entry name" value="Integrase_H2C2"/>
    <property type="match status" value="1"/>
</dbReference>
<reference evidence="2" key="1">
    <citation type="submission" date="2018-11" db="EMBL/GenBank/DDBJ databases">
        <authorList>
            <person name="Alioto T."/>
            <person name="Alioto T."/>
        </authorList>
    </citation>
    <scope>NUCLEOTIDE SEQUENCE</scope>
</reference>
<sequence>MEVSEYEKLLLYLAENKYEEAATESEKRRIWKRSKIFQIDKNKSLMYINNQEGQATVRTVITRERRKSVIKLMHTGHLGRDKTYEKCNSRFYWKGMKQDVAEFIKHCPECQSQNKKTKSHVQEMVPVSFPPRVWGKVGIDLIGPFMKADKKKPICKRGYRFGVMEEIVSDQGGEFNRSRWRI</sequence>
<organism evidence="2 3">
    <name type="scientific">Mytilus galloprovincialis</name>
    <name type="common">Mediterranean mussel</name>
    <dbReference type="NCBI Taxonomy" id="29158"/>
    <lineage>
        <taxon>Eukaryota</taxon>
        <taxon>Metazoa</taxon>
        <taxon>Spiralia</taxon>
        <taxon>Lophotrochozoa</taxon>
        <taxon>Mollusca</taxon>
        <taxon>Bivalvia</taxon>
        <taxon>Autobranchia</taxon>
        <taxon>Pteriomorphia</taxon>
        <taxon>Mytilida</taxon>
        <taxon>Mytiloidea</taxon>
        <taxon>Mytilidae</taxon>
        <taxon>Mytilinae</taxon>
        <taxon>Mytilus</taxon>
    </lineage>
</organism>
<evidence type="ECO:0000259" key="1">
    <source>
        <dbReference type="Pfam" id="PF17921"/>
    </source>
</evidence>
<evidence type="ECO:0000313" key="3">
    <source>
        <dbReference type="Proteomes" id="UP000596742"/>
    </source>
</evidence>
<dbReference type="Gene3D" id="1.10.340.70">
    <property type="match status" value="1"/>
</dbReference>